<name>A0A183FAX7_HELPZ</name>
<accession>A0A3P7UFH9</accession>
<accession>A0A183FAX7</accession>
<evidence type="ECO:0000313" key="2">
    <source>
        <dbReference type="Proteomes" id="UP000050761"/>
    </source>
</evidence>
<sequence length="204" mass="23523">MDNNEFGRPQRNYNLLSNAILPLPSPQDLYASFTPTSSEFVYDLRKPQQLLEVTIDKTKLELTLIPVQLNTLCTLPGILFALHVTTPEIWEIMMNRPQFDDEDRPLPIDYSQINAAINDQLELLSQYQDNIRQICNNLLFENQKEEKSFRNRLMQEFKVLGNLLTTAARQPVVVNWDAFDMDFFARIAKLHNRGPEGVNAGPDL</sequence>
<dbReference type="EMBL" id="UZAH01008021">
    <property type="protein sequence ID" value="VDO33601.1"/>
    <property type="molecule type" value="Genomic_DNA"/>
</dbReference>
<evidence type="ECO:0000313" key="1">
    <source>
        <dbReference type="EMBL" id="VDO33601.1"/>
    </source>
</evidence>
<keyword evidence="2" id="KW-1185">Reference proteome</keyword>
<reference evidence="1 2" key="1">
    <citation type="submission" date="2018-11" db="EMBL/GenBank/DDBJ databases">
        <authorList>
            <consortium name="Pathogen Informatics"/>
        </authorList>
    </citation>
    <scope>NUCLEOTIDE SEQUENCE [LARGE SCALE GENOMIC DNA]</scope>
</reference>
<evidence type="ECO:0000313" key="3">
    <source>
        <dbReference type="WBParaSite" id="HPBE_0000331901-mRNA-1"/>
    </source>
</evidence>
<gene>
    <name evidence="1" type="ORF">HPBE_LOCUS3320</name>
</gene>
<reference evidence="3" key="2">
    <citation type="submission" date="2019-09" db="UniProtKB">
        <authorList>
            <consortium name="WormBaseParasite"/>
        </authorList>
    </citation>
    <scope>IDENTIFICATION</scope>
</reference>
<organism evidence="2 3">
    <name type="scientific">Heligmosomoides polygyrus</name>
    <name type="common">Parasitic roundworm</name>
    <dbReference type="NCBI Taxonomy" id="6339"/>
    <lineage>
        <taxon>Eukaryota</taxon>
        <taxon>Metazoa</taxon>
        <taxon>Ecdysozoa</taxon>
        <taxon>Nematoda</taxon>
        <taxon>Chromadorea</taxon>
        <taxon>Rhabditida</taxon>
        <taxon>Rhabditina</taxon>
        <taxon>Rhabditomorpha</taxon>
        <taxon>Strongyloidea</taxon>
        <taxon>Heligmosomidae</taxon>
        <taxon>Heligmosomoides</taxon>
    </lineage>
</organism>
<protein>
    <submittedName>
        <fullName evidence="3">Apt1 domain-containing protein</fullName>
    </submittedName>
</protein>
<dbReference type="WBParaSite" id="HPBE_0000331901-mRNA-1">
    <property type="protein sequence ID" value="HPBE_0000331901-mRNA-1"/>
    <property type="gene ID" value="HPBE_0000331901"/>
</dbReference>
<dbReference type="Proteomes" id="UP000050761">
    <property type="component" value="Unassembled WGS sequence"/>
</dbReference>
<dbReference type="AlphaFoldDB" id="A0A183FAX7"/>
<proteinExistence type="predicted"/>
<dbReference type="OrthoDB" id="5852557at2759"/>